<sequence>MGQPRNLCCATLVDRDTNFWNNTPTRKRSRVEYRQMTPMEMFHKQLLSLCRSEKQPNESSPEEDILVYNVNHFIPSNEIGLGVVLLKTDPGSLSCSSSTNEQAQPQSSATAP</sequence>
<dbReference type="AlphaFoldDB" id="A0AA86SXY9"/>
<dbReference type="PANTHER" id="PTHR46855:SF21">
    <property type="entry name" value="GATA ZINC FINGER PROTEIN"/>
    <property type="match status" value="1"/>
</dbReference>
<dbReference type="Proteomes" id="UP001189624">
    <property type="component" value="Chromosome 6"/>
</dbReference>
<organism evidence="2 3">
    <name type="scientific">Sphenostylis stenocarpa</name>
    <dbReference type="NCBI Taxonomy" id="92480"/>
    <lineage>
        <taxon>Eukaryota</taxon>
        <taxon>Viridiplantae</taxon>
        <taxon>Streptophyta</taxon>
        <taxon>Embryophyta</taxon>
        <taxon>Tracheophyta</taxon>
        <taxon>Spermatophyta</taxon>
        <taxon>Magnoliopsida</taxon>
        <taxon>eudicotyledons</taxon>
        <taxon>Gunneridae</taxon>
        <taxon>Pentapetalae</taxon>
        <taxon>rosids</taxon>
        <taxon>fabids</taxon>
        <taxon>Fabales</taxon>
        <taxon>Fabaceae</taxon>
        <taxon>Papilionoideae</taxon>
        <taxon>50 kb inversion clade</taxon>
        <taxon>NPAAA clade</taxon>
        <taxon>indigoferoid/millettioid clade</taxon>
        <taxon>Phaseoleae</taxon>
        <taxon>Sphenostylis</taxon>
    </lineage>
</organism>
<reference evidence="2" key="1">
    <citation type="submission" date="2023-10" db="EMBL/GenBank/DDBJ databases">
        <authorList>
            <person name="Domelevo Entfellner J.-B."/>
        </authorList>
    </citation>
    <scope>NUCLEOTIDE SEQUENCE</scope>
</reference>
<name>A0AA86SXY9_9FABA</name>
<evidence type="ECO:0000313" key="3">
    <source>
        <dbReference type="Proteomes" id="UP001189624"/>
    </source>
</evidence>
<evidence type="ECO:0000256" key="1">
    <source>
        <dbReference type="SAM" id="MobiDB-lite"/>
    </source>
</evidence>
<keyword evidence="3" id="KW-1185">Reference proteome</keyword>
<feature type="region of interest" description="Disordered" evidence="1">
    <location>
        <begin position="92"/>
        <end position="112"/>
    </location>
</feature>
<proteinExistence type="predicted"/>
<gene>
    <name evidence="2" type="ORF">AYBTSS11_LOCUS19870</name>
</gene>
<evidence type="ECO:0000313" key="2">
    <source>
        <dbReference type="EMBL" id="CAJ1963617.1"/>
    </source>
</evidence>
<dbReference type="Gramene" id="rna-AYBTSS11_LOCUS19870">
    <property type="protein sequence ID" value="CAJ1963617.1"/>
    <property type="gene ID" value="gene-AYBTSS11_LOCUS19870"/>
</dbReference>
<dbReference type="InterPro" id="IPR044589">
    <property type="entry name" value="GATA26/27"/>
</dbReference>
<protein>
    <submittedName>
        <fullName evidence="2">Uncharacterized protein</fullName>
    </submittedName>
</protein>
<dbReference type="PANTHER" id="PTHR46855">
    <property type="entry name" value="OSJNBB0038F03.10 PROTEIN"/>
    <property type="match status" value="1"/>
</dbReference>
<accession>A0AA86SXY9</accession>
<dbReference type="EMBL" id="OY731403">
    <property type="protein sequence ID" value="CAJ1963617.1"/>
    <property type="molecule type" value="Genomic_DNA"/>
</dbReference>